<evidence type="ECO:0000313" key="2">
    <source>
        <dbReference type="EMBL" id="ORD93682.1"/>
    </source>
</evidence>
<accession>A0A1Y1S676</accession>
<organism evidence="2 3">
    <name type="scientific">Enterospora canceri</name>
    <dbReference type="NCBI Taxonomy" id="1081671"/>
    <lineage>
        <taxon>Eukaryota</taxon>
        <taxon>Fungi</taxon>
        <taxon>Fungi incertae sedis</taxon>
        <taxon>Microsporidia</taxon>
        <taxon>Enterocytozoonidae</taxon>
        <taxon>Enterospora</taxon>
    </lineage>
</organism>
<keyword evidence="3" id="KW-1185">Reference proteome</keyword>
<gene>
    <name evidence="2" type="ORF">ECANGB1_1757</name>
</gene>
<proteinExistence type="predicted"/>
<protein>
    <submittedName>
        <fullName evidence="2">Uncharacterized protein</fullName>
    </submittedName>
</protein>
<feature type="compositionally biased region" description="Polar residues" evidence="1">
    <location>
        <begin position="112"/>
        <end position="132"/>
    </location>
</feature>
<dbReference type="VEuPathDB" id="MicrosporidiaDB:ECANGB1_1757"/>
<feature type="region of interest" description="Disordered" evidence="1">
    <location>
        <begin position="16"/>
        <end position="146"/>
    </location>
</feature>
<name>A0A1Y1S676_9MICR</name>
<comment type="caution">
    <text evidence="2">The sequence shown here is derived from an EMBL/GenBank/DDBJ whole genome shotgun (WGS) entry which is preliminary data.</text>
</comment>
<sequence length="146" mass="15740">MFNNFLVLLNVIYAPPKKKHTGNKGGNRARSTSLSITNQTDANKDGQATQRSSSVPTSLLASGNAQSDQEGRYSSFDTDSSDDDEPCSKESYKYAMPYTSQGAMSDPCPMDTETNGRQTTSKNTAGNAQTAPNKRGGTVFPENNNR</sequence>
<dbReference type="EMBL" id="LWDP01000055">
    <property type="protein sequence ID" value="ORD93682.1"/>
    <property type="molecule type" value="Genomic_DNA"/>
</dbReference>
<evidence type="ECO:0000256" key="1">
    <source>
        <dbReference type="SAM" id="MobiDB-lite"/>
    </source>
</evidence>
<dbReference type="AlphaFoldDB" id="A0A1Y1S676"/>
<feature type="compositionally biased region" description="Polar residues" evidence="1">
    <location>
        <begin position="29"/>
        <end position="68"/>
    </location>
</feature>
<evidence type="ECO:0000313" key="3">
    <source>
        <dbReference type="Proteomes" id="UP000192639"/>
    </source>
</evidence>
<dbReference type="Proteomes" id="UP000192639">
    <property type="component" value="Unassembled WGS sequence"/>
</dbReference>
<reference evidence="2 3" key="1">
    <citation type="journal article" date="2017" name="Environ. Microbiol.">
        <title>Decay of the glycolytic pathway and adaptation to intranuclear parasitism within Enterocytozoonidae microsporidia.</title>
        <authorList>
            <person name="Wiredu Boakye D."/>
            <person name="Jaroenlak P."/>
            <person name="Prachumwat A."/>
            <person name="Williams T.A."/>
            <person name="Bateman K.S."/>
            <person name="Itsathitphaisarn O."/>
            <person name="Sritunyalucksana K."/>
            <person name="Paszkiewicz K.H."/>
            <person name="Moore K.A."/>
            <person name="Stentiford G.D."/>
            <person name="Williams B.A."/>
        </authorList>
    </citation>
    <scope>NUCLEOTIDE SEQUENCE [LARGE SCALE GENOMIC DNA]</scope>
    <source>
        <strain evidence="2 3">GB1</strain>
    </source>
</reference>